<evidence type="ECO:0008006" key="4">
    <source>
        <dbReference type="Google" id="ProtNLM"/>
    </source>
</evidence>
<keyword evidence="3" id="KW-1185">Reference proteome</keyword>
<protein>
    <recommendedName>
        <fullName evidence="4">PLAC8 family protein</fullName>
    </recommendedName>
</protein>
<gene>
    <name evidence="2" type="ORF">V7S43_005614</name>
</gene>
<keyword evidence="1" id="KW-1133">Transmembrane helix</keyword>
<accession>A0ABD3FS15</accession>
<evidence type="ECO:0000256" key="1">
    <source>
        <dbReference type="SAM" id="Phobius"/>
    </source>
</evidence>
<dbReference type="NCBIfam" id="TIGR01571">
    <property type="entry name" value="A_thal_Cys_rich"/>
    <property type="match status" value="1"/>
</dbReference>
<dbReference type="Proteomes" id="UP001632037">
    <property type="component" value="Unassembled WGS sequence"/>
</dbReference>
<sequence length="225" mass="24668">MADVQKPPPTQETHDYPVVYATAIETVVYVEHAPGQSRQGEANEQGVMVGAWSVDFCGCCDTMIPNCCMVTFCPCVSLAQISERLGVAPYRRVLVIFLLLVIAETVAGLYPTSSSTSSLWYSSESSTTYPDDDSDEGDDNSIQSWIIIIVRVIFFVYIWHLRQTTRRLFRIPGGACGDCWASCCCSCCTMAQIATHIKSYKPGDCSFGPPDVLPPYSGTQTQPTS</sequence>
<evidence type="ECO:0000313" key="2">
    <source>
        <dbReference type="EMBL" id="KAL3669231.1"/>
    </source>
</evidence>
<evidence type="ECO:0000313" key="3">
    <source>
        <dbReference type="Proteomes" id="UP001632037"/>
    </source>
</evidence>
<comment type="caution">
    <text evidence="2">The sequence shown here is derived from an EMBL/GenBank/DDBJ whole genome shotgun (WGS) entry which is preliminary data.</text>
</comment>
<dbReference type="Pfam" id="PF04749">
    <property type="entry name" value="PLAC8"/>
    <property type="match status" value="1"/>
</dbReference>
<dbReference type="AlphaFoldDB" id="A0ABD3FS15"/>
<reference evidence="2 3" key="1">
    <citation type="submission" date="2024-09" db="EMBL/GenBank/DDBJ databases">
        <title>Genome sequencing and assembly of Phytophthora oleae, isolate VK10A, causative agent of rot of olive drupes.</title>
        <authorList>
            <person name="Conti Taguali S."/>
            <person name="Riolo M."/>
            <person name="La Spada F."/>
            <person name="Cacciola S.O."/>
            <person name="Dionisio G."/>
        </authorList>
    </citation>
    <scope>NUCLEOTIDE SEQUENCE [LARGE SCALE GENOMIC DNA]</scope>
    <source>
        <strain evidence="2 3">VK10A</strain>
    </source>
</reference>
<dbReference type="EMBL" id="JBIMZQ010000009">
    <property type="protein sequence ID" value="KAL3669231.1"/>
    <property type="molecule type" value="Genomic_DNA"/>
</dbReference>
<feature type="transmembrane region" description="Helical" evidence="1">
    <location>
        <begin position="142"/>
        <end position="161"/>
    </location>
</feature>
<dbReference type="InterPro" id="IPR006461">
    <property type="entry name" value="PLAC_motif_containing"/>
</dbReference>
<name>A0ABD3FS15_9STRA</name>
<organism evidence="2 3">
    <name type="scientific">Phytophthora oleae</name>
    <dbReference type="NCBI Taxonomy" id="2107226"/>
    <lineage>
        <taxon>Eukaryota</taxon>
        <taxon>Sar</taxon>
        <taxon>Stramenopiles</taxon>
        <taxon>Oomycota</taxon>
        <taxon>Peronosporomycetes</taxon>
        <taxon>Peronosporales</taxon>
        <taxon>Peronosporaceae</taxon>
        <taxon>Phytophthora</taxon>
    </lineage>
</organism>
<proteinExistence type="predicted"/>
<keyword evidence="1" id="KW-0472">Membrane</keyword>
<dbReference type="PANTHER" id="PTHR15907">
    <property type="entry name" value="DUF614 FAMILY PROTEIN-RELATED"/>
    <property type="match status" value="1"/>
</dbReference>
<keyword evidence="1" id="KW-0812">Transmembrane</keyword>
<feature type="transmembrane region" description="Helical" evidence="1">
    <location>
        <begin position="93"/>
        <end position="110"/>
    </location>
</feature>